<gene>
    <name evidence="2" type="ORF">LCGC14_0504670</name>
</gene>
<organism evidence="2">
    <name type="scientific">marine sediment metagenome</name>
    <dbReference type="NCBI Taxonomy" id="412755"/>
    <lineage>
        <taxon>unclassified sequences</taxon>
        <taxon>metagenomes</taxon>
        <taxon>ecological metagenomes</taxon>
    </lineage>
</organism>
<protein>
    <submittedName>
        <fullName evidence="2">Uncharacterized protein</fullName>
    </submittedName>
</protein>
<accession>A0A0F9SLD9</accession>
<feature type="region of interest" description="Disordered" evidence="1">
    <location>
        <begin position="61"/>
        <end position="82"/>
    </location>
</feature>
<evidence type="ECO:0000256" key="1">
    <source>
        <dbReference type="SAM" id="MobiDB-lite"/>
    </source>
</evidence>
<dbReference type="AlphaFoldDB" id="A0A0F9SLD9"/>
<dbReference type="EMBL" id="LAZR01000598">
    <property type="protein sequence ID" value="KKN63197.1"/>
    <property type="molecule type" value="Genomic_DNA"/>
</dbReference>
<comment type="caution">
    <text evidence="2">The sequence shown here is derived from an EMBL/GenBank/DDBJ whole genome shotgun (WGS) entry which is preliminary data.</text>
</comment>
<reference evidence="2" key="1">
    <citation type="journal article" date="2015" name="Nature">
        <title>Complex archaea that bridge the gap between prokaryotes and eukaryotes.</title>
        <authorList>
            <person name="Spang A."/>
            <person name="Saw J.H."/>
            <person name="Jorgensen S.L."/>
            <person name="Zaremba-Niedzwiedzka K."/>
            <person name="Martijn J."/>
            <person name="Lind A.E."/>
            <person name="van Eijk R."/>
            <person name="Schleper C."/>
            <person name="Guy L."/>
            <person name="Ettema T.J."/>
        </authorList>
    </citation>
    <scope>NUCLEOTIDE SEQUENCE</scope>
</reference>
<evidence type="ECO:0000313" key="2">
    <source>
        <dbReference type="EMBL" id="KKN63197.1"/>
    </source>
</evidence>
<proteinExistence type="predicted"/>
<name>A0A0F9SLD9_9ZZZZ</name>
<sequence length="82" mass="8807">MSRGGGSRKGFLVWLEDMIDVSMKHAPATTRMLLERKLKDAETNAEPVMVPIGTVTGRVIAPAGTEKPVPPPGKVLKEGEQP</sequence>